<comment type="caution">
    <text evidence="3">The sequence shown here is derived from an EMBL/GenBank/DDBJ whole genome shotgun (WGS) entry which is preliminary data.</text>
</comment>
<evidence type="ECO:0008006" key="5">
    <source>
        <dbReference type="Google" id="ProtNLM"/>
    </source>
</evidence>
<dbReference type="InterPro" id="IPR029046">
    <property type="entry name" value="LolA/LolB/LppX"/>
</dbReference>
<evidence type="ECO:0000313" key="4">
    <source>
        <dbReference type="Proteomes" id="UP000008366"/>
    </source>
</evidence>
<dbReference type="EMBL" id="BAHD01000114">
    <property type="protein sequence ID" value="GAB98234.1"/>
    <property type="molecule type" value="Genomic_DNA"/>
</dbReference>
<dbReference type="PROSITE" id="PS51257">
    <property type="entry name" value="PROKAR_LIPOPROTEIN"/>
    <property type="match status" value="1"/>
</dbReference>
<feature type="chain" id="PRO_5038856892" description="Lipoprotein" evidence="2">
    <location>
        <begin position="23"/>
        <end position="274"/>
    </location>
</feature>
<dbReference type="Pfam" id="PF24381">
    <property type="entry name" value="DUF7537"/>
    <property type="match status" value="1"/>
</dbReference>
<dbReference type="OrthoDB" id="3781094at2"/>
<proteinExistence type="predicted"/>
<dbReference type="SUPFAM" id="SSF89392">
    <property type="entry name" value="Prokaryotic lipoproteins and lipoprotein localization factors"/>
    <property type="match status" value="1"/>
</dbReference>
<dbReference type="eggNOG" id="ENOG5031AZ5">
    <property type="taxonomic scope" value="Bacteria"/>
</dbReference>
<evidence type="ECO:0000256" key="2">
    <source>
        <dbReference type="SAM" id="SignalP"/>
    </source>
</evidence>
<dbReference type="RefSeq" id="WP_006594766.1">
    <property type="nucleotide sequence ID" value="NZ_BAHD01000114.1"/>
</dbReference>
<dbReference type="Gene3D" id="2.50.20.20">
    <property type="match status" value="1"/>
</dbReference>
<dbReference type="STRING" id="1184609.KILIM_114_00090"/>
<sequence length="274" mass="29073">MKVRIRTAAVAAALILPLSLGACSTGGDSATPNGTNTTAAAQDSNDPFNATAGAEVDKDAFMEQTQAAMLEKGSYAMTMTMSLGGQDMKVTGVGDMTDKDNLKAKMTMEMPGSTGQGINVLLVNKTMYMQLPGQAGGKYVEMPMEQLTQAGGGDFERLLNPAESLRMSKDAVNKITFVGEEDKDGQKLKHYQMELDLTKANEAAGVTPAPNATGPQTVPYDVWVDNDKLMRQMEMTVEGTKVTMLLDKYGEPVDIAAPPSASITTMPGMPQPTS</sequence>
<feature type="signal peptide" evidence="2">
    <location>
        <begin position="1"/>
        <end position="22"/>
    </location>
</feature>
<dbReference type="GO" id="GO:0030313">
    <property type="term" value="C:cell envelope"/>
    <property type="evidence" value="ECO:0007669"/>
    <property type="project" value="UniProtKB-SubCell"/>
</dbReference>
<dbReference type="Proteomes" id="UP000008366">
    <property type="component" value="Unassembled WGS sequence"/>
</dbReference>
<protein>
    <recommendedName>
        <fullName evidence="5">Lipoprotein</fullName>
    </recommendedName>
</protein>
<name>K6XHC2_9MICO</name>
<feature type="compositionally biased region" description="Low complexity" evidence="1">
    <location>
        <begin position="31"/>
        <end position="41"/>
    </location>
</feature>
<accession>K6XHC2</accession>
<feature type="region of interest" description="Disordered" evidence="1">
    <location>
        <begin position="31"/>
        <end position="51"/>
    </location>
</feature>
<organism evidence="3 4">
    <name type="scientific">Kineosphaera limosa NBRC 100340</name>
    <dbReference type="NCBI Taxonomy" id="1184609"/>
    <lineage>
        <taxon>Bacteria</taxon>
        <taxon>Bacillati</taxon>
        <taxon>Actinomycetota</taxon>
        <taxon>Actinomycetes</taxon>
        <taxon>Micrococcales</taxon>
        <taxon>Dermatophilaceae</taxon>
        <taxon>Kineosphaera</taxon>
    </lineage>
</organism>
<dbReference type="InterPro" id="IPR055959">
    <property type="entry name" value="DUF7537"/>
</dbReference>
<keyword evidence="2" id="KW-0732">Signal</keyword>
<evidence type="ECO:0000256" key="1">
    <source>
        <dbReference type="SAM" id="MobiDB-lite"/>
    </source>
</evidence>
<reference evidence="3 4" key="1">
    <citation type="submission" date="2012-08" db="EMBL/GenBank/DDBJ databases">
        <title>Whole genome shotgun sequence of Kineosphaera limosa NBRC 100340.</title>
        <authorList>
            <person name="Yoshida I."/>
            <person name="Isaki S."/>
            <person name="Hosoyama A."/>
            <person name="Tsuchikane K."/>
            <person name="Katsumata H."/>
            <person name="Ando Y."/>
            <person name="Ohji S."/>
            <person name="Hamada M."/>
            <person name="Tamura T."/>
            <person name="Yamazoe A."/>
            <person name="Yamazaki S."/>
            <person name="Fujita N."/>
        </authorList>
    </citation>
    <scope>NUCLEOTIDE SEQUENCE [LARGE SCALE GENOMIC DNA]</scope>
    <source>
        <strain evidence="3 4">NBRC 100340</strain>
    </source>
</reference>
<dbReference type="AlphaFoldDB" id="K6XHC2"/>
<evidence type="ECO:0000313" key="3">
    <source>
        <dbReference type="EMBL" id="GAB98234.1"/>
    </source>
</evidence>
<gene>
    <name evidence="3" type="ORF">KILIM_114_00090</name>
</gene>
<keyword evidence="4" id="KW-1185">Reference proteome</keyword>